<dbReference type="RefSeq" id="XP_024279139.1">
    <property type="nucleotide sequence ID" value="XM_024423371.2"/>
</dbReference>
<accession>A0AAZ3NQC4</accession>
<feature type="domain" description="Chemokine interleukin-8-like" evidence="5">
    <location>
        <begin position="82"/>
        <end position="140"/>
    </location>
</feature>
<dbReference type="GO" id="GO:0008009">
    <property type="term" value="F:chemokine activity"/>
    <property type="evidence" value="ECO:0007669"/>
    <property type="project" value="InterPro"/>
</dbReference>
<gene>
    <name evidence="6" type="primary">LOC112252277</name>
</gene>
<evidence type="ECO:0000259" key="5">
    <source>
        <dbReference type="SMART" id="SM00199"/>
    </source>
</evidence>
<keyword evidence="7" id="KW-1185">Reference proteome</keyword>
<name>A0AAZ3NQC4_ONCTS</name>
<sequence length="158" mass="17646">MSFSSRKYYYNSGSSIIHLESIYMRRCNPYGLRLQRNQNKDRSNARLSTSQIIMKTTCLALGLLLLAVSQSYAIPLGLESSPDSCCFSFSKMRVPYKKIDSIQRTHSGCPRPAFVVRTVEGRVICFQSSVPWVQKAFNRVKQPAAVATSSGIEGSSHP</sequence>
<keyword evidence="2" id="KW-0202">Cytokine</keyword>
<dbReference type="InterPro" id="IPR001811">
    <property type="entry name" value="Chemokine_IL8-like_dom"/>
</dbReference>
<dbReference type="PANTHER" id="PTHR12015:SF183">
    <property type="entry name" value="C-C MOTIF CHEMOKINE 3"/>
    <property type="match status" value="1"/>
</dbReference>
<dbReference type="Proteomes" id="UP000694402">
    <property type="component" value="Unassembled WGS sequence"/>
</dbReference>
<dbReference type="GeneTree" id="ENSGT00970000193522"/>
<proteinExistence type="predicted"/>
<reference evidence="6" key="3">
    <citation type="submission" date="2025-09" db="UniProtKB">
        <authorList>
            <consortium name="Ensembl"/>
        </authorList>
    </citation>
    <scope>IDENTIFICATION</scope>
</reference>
<dbReference type="InterPro" id="IPR039809">
    <property type="entry name" value="Chemokine_b/g/d"/>
</dbReference>
<reference evidence="6" key="2">
    <citation type="submission" date="2025-08" db="UniProtKB">
        <authorList>
            <consortium name="Ensembl"/>
        </authorList>
    </citation>
    <scope>IDENTIFICATION</scope>
</reference>
<comment type="subcellular location">
    <subcellularLocation>
        <location evidence="1">Secreted</location>
    </subcellularLocation>
</comment>
<keyword evidence="3" id="KW-0964">Secreted</keyword>
<evidence type="ECO:0000256" key="2">
    <source>
        <dbReference type="ARBA" id="ARBA00022514"/>
    </source>
</evidence>
<dbReference type="Pfam" id="PF00048">
    <property type="entry name" value="IL8"/>
    <property type="match status" value="1"/>
</dbReference>
<organism evidence="6 7">
    <name type="scientific">Oncorhynchus tshawytscha</name>
    <name type="common">Chinook salmon</name>
    <name type="synonym">Salmo tshawytscha</name>
    <dbReference type="NCBI Taxonomy" id="74940"/>
    <lineage>
        <taxon>Eukaryota</taxon>
        <taxon>Metazoa</taxon>
        <taxon>Chordata</taxon>
        <taxon>Craniata</taxon>
        <taxon>Vertebrata</taxon>
        <taxon>Euteleostomi</taxon>
        <taxon>Actinopterygii</taxon>
        <taxon>Neopterygii</taxon>
        <taxon>Teleostei</taxon>
        <taxon>Protacanthopterygii</taxon>
        <taxon>Salmoniformes</taxon>
        <taxon>Salmonidae</taxon>
        <taxon>Salmoninae</taxon>
        <taxon>Oncorhynchus</taxon>
    </lineage>
</organism>
<reference evidence="7" key="1">
    <citation type="journal article" date="2018" name="PLoS ONE">
        <title>Chinook salmon (Oncorhynchus tshawytscha) genome and transcriptome.</title>
        <authorList>
            <person name="Christensen K.A."/>
            <person name="Leong J.S."/>
            <person name="Sakhrani D."/>
            <person name="Biagi C.A."/>
            <person name="Minkley D.R."/>
            <person name="Withler R.E."/>
            <person name="Rondeau E.B."/>
            <person name="Koop B.F."/>
            <person name="Devlin R.H."/>
        </authorList>
    </citation>
    <scope>NUCLEOTIDE SEQUENCE [LARGE SCALE GENOMIC DNA]</scope>
</reference>
<dbReference type="Ensembl" id="ENSOTST00005119665.1">
    <property type="protein sequence ID" value="ENSOTSP00005106632.1"/>
    <property type="gene ID" value="ENSOTSG00005070898.1"/>
</dbReference>
<evidence type="ECO:0000313" key="6">
    <source>
        <dbReference type="Ensembl" id="ENSOTSP00005106632.1"/>
    </source>
</evidence>
<evidence type="ECO:0000256" key="3">
    <source>
        <dbReference type="ARBA" id="ARBA00022525"/>
    </source>
</evidence>
<evidence type="ECO:0000313" key="7">
    <source>
        <dbReference type="Proteomes" id="UP000694402"/>
    </source>
</evidence>
<dbReference type="GeneID" id="112252277"/>
<dbReference type="PANTHER" id="PTHR12015">
    <property type="entry name" value="SMALL INDUCIBLE CYTOKINE A"/>
    <property type="match status" value="1"/>
</dbReference>
<dbReference type="CDD" id="cd00272">
    <property type="entry name" value="Chemokine_CC"/>
    <property type="match status" value="1"/>
</dbReference>
<evidence type="ECO:0000256" key="1">
    <source>
        <dbReference type="ARBA" id="ARBA00004613"/>
    </source>
</evidence>
<dbReference type="Gene3D" id="2.40.50.40">
    <property type="match status" value="1"/>
</dbReference>
<protein>
    <recommendedName>
        <fullName evidence="5">Chemokine interleukin-8-like domain-containing protein</fullName>
    </recommendedName>
</protein>
<dbReference type="SUPFAM" id="SSF54117">
    <property type="entry name" value="Interleukin 8-like chemokines"/>
    <property type="match status" value="1"/>
</dbReference>
<keyword evidence="4" id="KW-0732">Signal</keyword>
<evidence type="ECO:0000256" key="4">
    <source>
        <dbReference type="ARBA" id="ARBA00022729"/>
    </source>
</evidence>
<dbReference type="KEGG" id="otw:112252277"/>
<dbReference type="GO" id="GO:0006955">
    <property type="term" value="P:immune response"/>
    <property type="evidence" value="ECO:0007669"/>
    <property type="project" value="InterPro"/>
</dbReference>
<dbReference type="SMART" id="SM00199">
    <property type="entry name" value="SCY"/>
    <property type="match status" value="1"/>
</dbReference>
<dbReference type="AlphaFoldDB" id="A0AAZ3NQC4"/>
<dbReference type="GO" id="GO:0005615">
    <property type="term" value="C:extracellular space"/>
    <property type="evidence" value="ECO:0007669"/>
    <property type="project" value="UniProtKB-KW"/>
</dbReference>
<dbReference type="InterPro" id="IPR036048">
    <property type="entry name" value="Interleukin_8-like_sf"/>
</dbReference>